<evidence type="ECO:0000256" key="4">
    <source>
        <dbReference type="ARBA" id="ARBA00013186"/>
    </source>
</evidence>
<dbReference type="RefSeq" id="WP_101288369.1">
    <property type="nucleotide sequence ID" value="NZ_FOUQ01000001.1"/>
</dbReference>
<keyword evidence="5" id="KW-0479">Metal-binding</keyword>
<dbReference type="Proteomes" id="UP000233491">
    <property type="component" value="Unassembled WGS sequence"/>
</dbReference>
<sequence>MKLKELREQVCEANLELDRRKIVVHTWGNVSGIDREKGYIVIKPSGVSYDKLTPDKLVVVNLADGKVIEGDLNPSTDTKTHLVLYRAFPTIGGVTHTHSAYAVAWAQARKEIPCFGTTHADYCHGAVPLTQPLTAEEVAADYEGNTGEAIVRRLGNENPLAKPMVLVAGHGPFTWGKNAPDSVLNAVFLEEIARIATTTVMLAPNAGPVEEYVSEYHYQRKHGPGAWYGQKKG</sequence>
<proteinExistence type="inferred from homology"/>
<evidence type="ECO:0000313" key="10">
    <source>
        <dbReference type="EMBL" id="PKR91114.1"/>
    </source>
</evidence>
<comment type="cofactor">
    <cofactor evidence="2">
        <name>Zn(2+)</name>
        <dbReference type="ChEBI" id="CHEBI:29105"/>
    </cofactor>
</comment>
<evidence type="ECO:0000256" key="7">
    <source>
        <dbReference type="ARBA" id="ARBA00023235"/>
    </source>
</evidence>
<dbReference type="GO" id="GO:0046872">
    <property type="term" value="F:metal ion binding"/>
    <property type="evidence" value="ECO:0007669"/>
    <property type="project" value="UniProtKB-KW"/>
</dbReference>
<evidence type="ECO:0000256" key="8">
    <source>
        <dbReference type="ARBA" id="ARBA00023277"/>
    </source>
</evidence>
<keyword evidence="8" id="KW-0119">Carbohydrate metabolism</keyword>
<reference evidence="10 11" key="1">
    <citation type="submission" date="2017-12" db="EMBL/GenBank/DDBJ databases">
        <title>Anaerobic carbon monoxide metabolism by Pleomorphomonas carboxyditropha sp. nov., a new mesophilic hydrogenogenic carboxidotroph.</title>
        <authorList>
            <person name="Esquivel-Elizondo S."/>
            <person name="Krajmalnik-Brown R."/>
        </authorList>
    </citation>
    <scope>NUCLEOTIDE SEQUENCE [LARGE SCALE GENOMIC DNA]</scope>
    <source>
        <strain evidence="10 11">R5-392</strain>
    </source>
</reference>
<evidence type="ECO:0000259" key="9">
    <source>
        <dbReference type="SMART" id="SM01007"/>
    </source>
</evidence>
<comment type="caution">
    <text evidence="10">The sequence shown here is derived from an EMBL/GenBank/DDBJ whole genome shotgun (WGS) entry which is preliminary data.</text>
</comment>
<keyword evidence="11" id="KW-1185">Reference proteome</keyword>
<dbReference type="NCBIfam" id="NF006047">
    <property type="entry name" value="PRK08193.1"/>
    <property type="match status" value="1"/>
</dbReference>
<evidence type="ECO:0000256" key="5">
    <source>
        <dbReference type="ARBA" id="ARBA00022723"/>
    </source>
</evidence>
<dbReference type="AlphaFoldDB" id="A0A1I4QCZ2"/>
<dbReference type="GO" id="GO:0008742">
    <property type="term" value="F:L-ribulose-phosphate 4-epimerase activity"/>
    <property type="evidence" value="ECO:0007669"/>
    <property type="project" value="UniProtKB-EC"/>
</dbReference>
<evidence type="ECO:0000256" key="2">
    <source>
        <dbReference type="ARBA" id="ARBA00001947"/>
    </source>
</evidence>
<name>A0A1I4QCZ2_9HYPH</name>
<organism evidence="10 11">
    <name type="scientific">Pleomorphomonas diazotrophica</name>
    <dbReference type="NCBI Taxonomy" id="1166257"/>
    <lineage>
        <taxon>Bacteria</taxon>
        <taxon>Pseudomonadati</taxon>
        <taxon>Pseudomonadota</taxon>
        <taxon>Alphaproteobacteria</taxon>
        <taxon>Hyphomicrobiales</taxon>
        <taxon>Pleomorphomonadaceae</taxon>
        <taxon>Pleomorphomonas</taxon>
    </lineage>
</organism>
<dbReference type="GO" id="GO:0005829">
    <property type="term" value="C:cytosol"/>
    <property type="evidence" value="ECO:0007669"/>
    <property type="project" value="TreeGrafter"/>
</dbReference>
<keyword evidence="7 10" id="KW-0413">Isomerase</keyword>
<comment type="catalytic activity">
    <reaction evidence="1">
        <text>L-ribulose 5-phosphate = D-xylulose 5-phosphate</text>
        <dbReference type="Rhea" id="RHEA:22368"/>
        <dbReference type="ChEBI" id="CHEBI:57737"/>
        <dbReference type="ChEBI" id="CHEBI:58226"/>
        <dbReference type="EC" id="5.1.3.4"/>
    </reaction>
</comment>
<dbReference type="PANTHER" id="PTHR22789">
    <property type="entry name" value="FUCULOSE PHOSPHATE ALDOLASE"/>
    <property type="match status" value="1"/>
</dbReference>
<dbReference type="InterPro" id="IPR050197">
    <property type="entry name" value="Aldolase_class_II_sugar_metab"/>
</dbReference>
<dbReference type="SMART" id="SM01007">
    <property type="entry name" value="Aldolase_II"/>
    <property type="match status" value="1"/>
</dbReference>
<evidence type="ECO:0000256" key="3">
    <source>
        <dbReference type="ARBA" id="ARBA00010037"/>
    </source>
</evidence>
<dbReference type="PANTHER" id="PTHR22789:SF8">
    <property type="entry name" value="L-RIBULOSE-5-PHOSPHATE 4-EPIMERASE SGBE"/>
    <property type="match status" value="1"/>
</dbReference>
<dbReference type="EMBL" id="PJNW01000002">
    <property type="protein sequence ID" value="PKR91114.1"/>
    <property type="molecule type" value="Genomic_DNA"/>
</dbReference>
<dbReference type="EC" id="5.1.3.4" evidence="4"/>
<dbReference type="GO" id="GO:0016832">
    <property type="term" value="F:aldehyde-lyase activity"/>
    <property type="evidence" value="ECO:0007669"/>
    <property type="project" value="TreeGrafter"/>
</dbReference>
<dbReference type="FunFam" id="3.40.225.10:FF:000001">
    <property type="entry name" value="L-ribulose-5-phosphate 4-epimerase UlaF"/>
    <property type="match status" value="1"/>
</dbReference>
<keyword evidence="6" id="KW-0862">Zinc</keyword>
<dbReference type="Pfam" id="PF00596">
    <property type="entry name" value="Aldolase_II"/>
    <property type="match status" value="1"/>
</dbReference>
<dbReference type="InterPro" id="IPR001303">
    <property type="entry name" value="Aldolase_II/adducin_N"/>
</dbReference>
<dbReference type="InterPro" id="IPR036409">
    <property type="entry name" value="Aldolase_II/adducin_N_sf"/>
</dbReference>
<dbReference type="SUPFAM" id="SSF53639">
    <property type="entry name" value="AraD/HMP-PK domain-like"/>
    <property type="match status" value="1"/>
</dbReference>
<protein>
    <recommendedName>
        <fullName evidence="4">L-ribulose-5-phosphate 4-epimerase</fullName>
        <ecNumber evidence="4">5.1.3.4</ecNumber>
    </recommendedName>
</protein>
<dbReference type="OrthoDB" id="5291399at2"/>
<evidence type="ECO:0000313" key="11">
    <source>
        <dbReference type="Proteomes" id="UP000233491"/>
    </source>
</evidence>
<evidence type="ECO:0000256" key="1">
    <source>
        <dbReference type="ARBA" id="ARBA00001726"/>
    </source>
</evidence>
<comment type="similarity">
    <text evidence="3">Belongs to the aldolase class II family. AraD/FucA subfamily.</text>
</comment>
<dbReference type="Gene3D" id="3.40.225.10">
    <property type="entry name" value="Class II aldolase/adducin N-terminal domain"/>
    <property type="match status" value="1"/>
</dbReference>
<evidence type="ECO:0000256" key="6">
    <source>
        <dbReference type="ARBA" id="ARBA00022833"/>
    </source>
</evidence>
<accession>A0A1I4QCZ2</accession>
<feature type="domain" description="Class II aldolase/adducin N-terminal" evidence="9">
    <location>
        <begin position="8"/>
        <end position="197"/>
    </location>
</feature>
<dbReference type="GO" id="GO:0019323">
    <property type="term" value="P:pentose catabolic process"/>
    <property type="evidence" value="ECO:0007669"/>
    <property type="project" value="TreeGrafter"/>
</dbReference>
<gene>
    <name evidence="10" type="primary">araD</name>
    <name evidence="10" type="ORF">CXZ10_05205</name>
</gene>